<feature type="region of interest" description="Disordered" evidence="1">
    <location>
        <begin position="101"/>
        <end position="120"/>
    </location>
</feature>
<feature type="compositionally biased region" description="Polar residues" evidence="1">
    <location>
        <begin position="111"/>
        <end position="120"/>
    </location>
</feature>
<evidence type="ECO:0000313" key="2">
    <source>
        <dbReference type="EMBL" id="CUS14676.1"/>
    </source>
</evidence>
<evidence type="ECO:0000313" key="3">
    <source>
        <dbReference type="Proteomes" id="UP001412239"/>
    </source>
</evidence>
<sequence>HNDTVPLPAGNTIILPHQTPGRHPKRSLHTRSPYSTVRSRLRRCVGSVKRGKEKKSHTRKDMPTRPPPSPIVTIKSLHSTNCSSTCTCTVASPTAPRALGTFGRFSPTRPVETSTRALFN</sequence>
<organism evidence="2 3">
    <name type="scientific">Tuber aestivum</name>
    <name type="common">summer truffle</name>
    <dbReference type="NCBI Taxonomy" id="59557"/>
    <lineage>
        <taxon>Eukaryota</taxon>
        <taxon>Fungi</taxon>
        <taxon>Dikarya</taxon>
        <taxon>Ascomycota</taxon>
        <taxon>Pezizomycotina</taxon>
        <taxon>Pezizomycetes</taxon>
        <taxon>Pezizales</taxon>
        <taxon>Tuberaceae</taxon>
        <taxon>Tuber</taxon>
    </lineage>
</organism>
<feature type="non-terminal residue" evidence="2">
    <location>
        <position position="120"/>
    </location>
</feature>
<accession>A0A292Q4F0</accession>
<evidence type="ECO:0000256" key="1">
    <source>
        <dbReference type="SAM" id="MobiDB-lite"/>
    </source>
</evidence>
<protein>
    <submittedName>
        <fullName evidence="2">Uncharacterized protein</fullName>
    </submittedName>
</protein>
<feature type="region of interest" description="Disordered" evidence="1">
    <location>
        <begin position="1"/>
        <end position="75"/>
    </location>
</feature>
<feature type="non-terminal residue" evidence="2">
    <location>
        <position position="1"/>
    </location>
</feature>
<dbReference type="Proteomes" id="UP001412239">
    <property type="component" value="Unassembled WGS sequence"/>
</dbReference>
<gene>
    <name evidence="2" type="ORF">GSTUAT00001201001</name>
</gene>
<proteinExistence type="predicted"/>
<feature type="compositionally biased region" description="Basic residues" evidence="1">
    <location>
        <begin position="39"/>
        <end position="58"/>
    </location>
</feature>
<keyword evidence="3" id="KW-1185">Reference proteome</keyword>
<name>A0A292Q4F0_9PEZI</name>
<reference evidence="2" key="1">
    <citation type="submission" date="2015-10" db="EMBL/GenBank/DDBJ databases">
        <authorList>
            <person name="Regsiter A."/>
            <person name="william w."/>
        </authorList>
    </citation>
    <scope>NUCLEOTIDE SEQUENCE</scope>
    <source>
        <strain evidence="2">Montdore</strain>
    </source>
</reference>
<dbReference type="EMBL" id="LN890956">
    <property type="protein sequence ID" value="CUS14676.1"/>
    <property type="molecule type" value="Genomic_DNA"/>
</dbReference>
<dbReference type="AlphaFoldDB" id="A0A292Q4F0"/>
<feature type="compositionally biased region" description="Basic residues" evidence="1">
    <location>
        <begin position="20"/>
        <end position="29"/>
    </location>
</feature>